<dbReference type="PANTHER" id="PTHR33202">
    <property type="entry name" value="ZINC UPTAKE REGULATION PROTEIN"/>
    <property type="match status" value="1"/>
</dbReference>
<evidence type="ECO:0000313" key="8">
    <source>
        <dbReference type="EMBL" id="PXA04769.1"/>
    </source>
</evidence>
<evidence type="ECO:0000256" key="7">
    <source>
        <dbReference type="PIRSR" id="PIRSR602481-1"/>
    </source>
</evidence>
<dbReference type="Gene3D" id="1.10.10.10">
    <property type="entry name" value="Winged helix-like DNA-binding domain superfamily/Winged helix DNA-binding domain"/>
    <property type="match status" value="1"/>
</dbReference>
<sequence>MPHTKQREAIIDVLREAGRPLTRDEILRLGRQKIERLGSATVDRAIREMAEQFHLIGLEYPGQPKRYELPADAEHPHFVCRRCERVFDLPVVMKVPAIKAPSGFKVTGGEVIYSGTCPDCR</sequence>
<dbReference type="InterPro" id="IPR036390">
    <property type="entry name" value="WH_DNA-bd_sf"/>
</dbReference>
<name>A0A317ZLS1_9BACT</name>
<dbReference type="Proteomes" id="UP000247099">
    <property type="component" value="Unassembled WGS sequence"/>
</dbReference>
<dbReference type="GO" id="GO:0045892">
    <property type="term" value="P:negative regulation of DNA-templated transcription"/>
    <property type="evidence" value="ECO:0007669"/>
    <property type="project" value="TreeGrafter"/>
</dbReference>
<keyword evidence="4" id="KW-0805">Transcription regulation</keyword>
<keyword evidence="6" id="KW-0804">Transcription</keyword>
<dbReference type="EMBL" id="QHJQ01000003">
    <property type="protein sequence ID" value="PXA04769.1"/>
    <property type="molecule type" value="Genomic_DNA"/>
</dbReference>
<feature type="binding site" evidence="7">
    <location>
        <position position="117"/>
    </location>
    <ligand>
        <name>Zn(2+)</name>
        <dbReference type="ChEBI" id="CHEBI:29105"/>
    </ligand>
</feature>
<comment type="similarity">
    <text evidence="1">Belongs to the Fur family.</text>
</comment>
<keyword evidence="7" id="KW-0479">Metal-binding</keyword>
<evidence type="ECO:0000256" key="1">
    <source>
        <dbReference type="ARBA" id="ARBA00007957"/>
    </source>
</evidence>
<feature type="binding site" evidence="7">
    <location>
        <position position="80"/>
    </location>
    <ligand>
        <name>Zn(2+)</name>
        <dbReference type="ChEBI" id="CHEBI:29105"/>
    </ligand>
</feature>
<keyword evidence="9" id="KW-1185">Reference proteome</keyword>
<keyword evidence="5" id="KW-0238">DNA-binding</keyword>
<dbReference type="PANTHER" id="PTHR33202:SF22">
    <property type="entry name" value="HYDROGEN PEROXIDE SENSITIVE REPRESSOR"/>
    <property type="match status" value="1"/>
</dbReference>
<dbReference type="GO" id="GO:0003700">
    <property type="term" value="F:DNA-binding transcription factor activity"/>
    <property type="evidence" value="ECO:0007669"/>
    <property type="project" value="InterPro"/>
</dbReference>
<keyword evidence="2" id="KW-0678">Repressor</keyword>
<proteinExistence type="inferred from homology"/>
<dbReference type="CDD" id="cd07153">
    <property type="entry name" value="Fur_like"/>
    <property type="match status" value="1"/>
</dbReference>
<dbReference type="OrthoDB" id="8659436at2"/>
<dbReference type="GO" id="GO:0000976">
    <property type="term" value="F:transcription cis-regulatory region binding"/>
    <property type="evidence" value="ECO:0007669"/>
    <property type="project" value="TreeGrafter"/>
</dbReference>
<comment type="caution">
    <text evidence="8">The sequence shown here is derived from an EMBL/GenBank/DDBJ whole genome shotgun (WGS) entry which is preliminary data.</text>
</comment>
<feature type="binding site" evidence="7">
    <location>
        <position position="120"/>
    </location>
    <ligand>
        <name>Zn(2+)</name>
        <dbReference type="ChEBI" id="CHEBI:29105"/>
    </ligand>
</feature>
<gene>
    <name evidence="8" type="ORF">DDZ13_06260</name>
</gene>
<evidence type="ECO:0000256" key="6">
    <source>
        <dbReference type="ARBA" id="ARBA00023163"/>
    </source>
</evidence>
<dbReference type="InterPro" id="IPR002481">
    <property type="entry name" value="FUR"/>
</dbReference>
<dbReference type="Pfam" id="PF01475">
    <property type="entry name" value="FUR"/>
    <property type="match status" value="1"/>
</dbReference>
<feature type="binding site" evidence="7">
    <location>
        <position position="83"/>
    </location>
    <ligand>
        <name>Zn(2+)</name>
        <dbReference type="ChEBI" id="CHEBI:29105"/>
    </ligand>
</feature>
<accession>A0A317ZLS1</accession>
<evidence type="ECO:0000256" key="3">
    <source>
        <dbReference type="ARBA" id="ARBA00022833"/>
    </source>
</evidence>
<reference evidence="8 9" key="1">
    <citation type="submission" date="2018-05" db="EMBL/GenBank/DDBJ databases">
        <title>Coraliomargarita sinensis sp. nov., isolated from a marine solar saltern.</title>
        <authorList>
            <person name="Zhou L.Y."/>
        </authorList>
    </citation>
    <scope>NUCLEOTIDE SEQUENCE [LARGE SCALE GENOMIC DNA]</scope>
    <source>
        <strain evidence="8 9">WN38</strain>
    </source>
</reference>
<evidence type="ECO:0000256" key="5">
    <source>
        <dbReference type="ARBA" id="ARBA00023125"/>
    </source>
</evidence>
<keyword evidence="3 7" id="KW-0862">Zinc</keyword>
<evidence type="ECO:0000256" key="4">
    <source>
        <dbReference type="ARBA" id="ARBA00023015"/>
    </source>
</evidence>
<dbReference type="InParanoid" id="A0A317ZLS1"/>
<dbReference type="GO" id="GO:0008270">
    <property type="term" value="F:zinc ion binding"/>
    <property type="evidence" value="ECO:0007669"/>
    <property type="project" value="TreeGrafter"/>
</dbReference>
<dbReference type="SUPFAM" id="SSF46785">
    <property type="entry name" value="Winged helix' DNA-binding domain"/>
    <property type="match status" value="1"/>
</dbReference>
<evidence type="ECO:0000313" key="9">
    <source>
        <dbReference type="Proteomes" id="UP000247099"/>
    </source>
</evidence>
<dbReference type="Gene3D" id="3.30.1490.190">
    <property type="match status" value="1"/>
</dbReference>
<dbReference type="GO" id="GO:1900376">
    <property type="term" value="P:regulation of secondary metabolite biosynthetic process"/>
    <property type="evidence" value="ECO:0007669"/>
    <property type="project" value="TreeGrafter"/>
</dbReference>
<comment type="cofactor">
    <cofactor evidence="7">
        <name>Zn(2+)</name>
        <dbReference type="ChEBI" id="CHEBI:29105"/>
    </cofactor>
    <text evidence="7">Binds 1 zinc ion per subunit.</text>
</comment>
<dbReference type="InterPro" id="IPR043135">
    <property type="entry name" value="Fur_C"/>
</dbReference>
<dbReference type="AlphaFoldDB" id="A0A317ZLS1"/>
<dbReference type="RefSeq" id="WP_110130575.1">
    <property type="nucleotide sequence ID" value="NZ_QHJQ01000003.1"/>
</dbReference>
<protein>
    <submittedName>
        <fullName evidence="8">Transcriptional repressor</fullName>
    </submittedName>
</protein>
<organism evidence="8 9">
    <name type="scientific">Coraliomargarita sinensis</name>
    <dbReference type="NCBI Taxonomy" id="2174842"/>
    <lineage>
        <taxon>Bacteria</taxon>
        <taxon>Pseudomonadati</taxon>
        <taxon>Verrucomicrobiota</taxon>
        <taxon>Opitutia</taxon>
        <taxon>Puniceicoccales</taxon>
        <taxon>Coraliomargaritaceae</taxon>
        <taxon>Coraliomargarita</taxon>
    </lineage>
</organism>
<dbReference type="InterPro" id="IPR036388">
    <property type="entry name" value="WH-like_DNA-bd_sf"/>
</dbReference>
<evidence type="ECO:0000256" key="2">
    <source>
        <dbReference type="ARBA" id="ARBA00022491"/>
    </source>
</evidence>